<proteinExistence type="predicted"/>
<dbReference type="RefSeq" id="WP_160808254.1">
    <property type="nucleotide sequence ID" value="NZ_CP197307.1"/>
</dbReference>
<protein>
    <submittedName>
        <fullName evidence="1">Uncharacterized protein</fullName>
    </submittedName>
</protein>
<organism evidence="1 2">
    <name type="scientific">Enterococcus faecalis</name>
    <name type="common">Streptococcus faecalis</name>
    <dbReference type="NCBI Taxonomy" id="1351"/>
    <lineage>
        <taxon>Bacteria</taxon>
        <taxon>Bacillati</taxon>
        <taxon>Bacillota</taxon>
        <taxon>Bacilli</taxon>
        <taxon>Lactobacillales</taxon>
        <taxon>Enterococcaceae</taxon>
        <taxon>Enterococcus</taxon>
    </lineage>
</organism>
<evidence type="ECO:0000313" key="1">
    <source>
        <dbReference type="EMBL" id="MXS52167.1"/>
    </source>
</evidence>
<gene>
    <name evidence="1" type="ORF">GTI81_05400</name>
</gene>
<accession>A0AAP6RGT0</accession>
<reference evidence="1 2" key="1">
    <citation type="submission" date="2019-04" db="EMBL/GenBank/DDBJ databases">
        <title>Step-wise assembly of the neonatal virome modulated by breast feeding.</title>
        <authorList>
            <person name="Liang G."/>
            <person name="Bushman F."/>
        </authorList>
    </citation>
    <scope>NUCLEOTIDE SEQUENCE [LARGE SCALE GENOMIC DNA]</scope>
    <source>
        <strain evidence="1 2">E3754</strain>
    </source>
</reference>
<name>A0AAP6RGT0_ENTFL</name>
<dbReference type="Proteomes" id="UP000429730">
    <property type="component" value="Unassembled WGS sequence"/>
</dbReference>
<dbReference type="AlphaFoldDB" id="A0AAP6RGT0"/>
<comment type="caution">
    <text evidence="1">The sequence shown here is derived from an EMBL/GenBank/DDBJ whole genome shotgun (WGS) entry which is preliminary data.</text>
</comment>
<dbReference type="EMBL" id="WVTJ01000007">
    <property type="protein sequence ID" value="MXS52167.1"/>
    <property type="molecule type" value="Genomic_DNA"/>
</dbReference>
<sequence>MIYEFNSEDTLIDIQRNFSRIVDVSNSLSDNSSSYRRFYEEIGLDFNIAKESIKKSEYSLLIDCYTFSEKLLKNTIYHCLEFKNNSNDYVNNFMFRKLNPEKFSPNPKFKSFEEELKSLNSNFKFVLNQNFSKIKSYDSMIQSRHQYAHANIYPLDIKNSEEDLLEVLAYLDWECNMFLNNIQKHITLENLFKCIVKDSEKLKKINNSKKIKNLSSKERYNIDIFEFRKKAKIFNKKYKQEISGLKIFDSILIEFERIELLNFNINTGSELSEVYRKILECLA</sequence>
<evidence type="ECO:0000313" key="2">
    <source>
        <dbReference type="Proteomes" id="UP000429730"/>
    </source>
</evidence>